<evidence type="ECO:0000313" key="9">
    <source>
        <dbReference type="EMBL" id="GAA6409742.1"/>
    </source>
</evidence>
<dbReference type="InterPro" id="IPR000620">
    <property type="entry name" value="EamA_dom"/>
</dbReference>
<evidence type="ECO:0000256" key="6">
    <source>
        <dbReference type="ARBA" id="ARBA00023136"/>
    </source>
</evidence>
<name>A0ABQ0BE54_9FIRM</name>
<keyword evidence="3" id="KW-1003">Cell membrane</keyword>
<dbReference type="PANTHER" id="PTHR32322">
    <property type="entry name" value="INNER MEMBRANE TRANSPORTER"/>
    <property type="match status" value="1"/>
</dbReference>
<evidence type="ECO:0000256" key="4">
    <source>
        <dbReference type="ARBA" id="ARBA00022692"/>
    </source>
</evidence>
<dbReference type="EMBL" id="BAABYW010000001">
    <property type="protein sequence ID" value="GAA6409742.1"/>
    <property type="molecule type" value="Genomic_DNA"/>
</dbReference>
<gene>
    <name evidence="9" type="ORF">K040078D81_38590</name>
</gene>
<feature type="transmembrane region" description="Helical" evidence="7">
    <location>
        <begin position="128"/>
        <end position="146"/>
    </location>
</feature>
<reference evidence="9 10" key="1">
    <citation type="submission" date="2024-04" db="EMBL/GenBank/DDBJ databases">
        <title>Defined microbial consortia suppress multidrug-resistant proinflammatory Enterobacteriaceae via ecological control.</title>
        <authorList>
            <person name="Furuichi M."/>
            <person name="Kawaguchi T."/>
            <person name="Pust M."/>
            <person name="Yasuma K."/>
            <person name="Plichta D."/>
            <person name="Hasegawa N."/>
            <person name="Ohya T."/>
            <person name="Bhattarai S."/>
            <person name="Sasajima S."/>
            <person name="Aoto Y."/>
            <person name="Tuganbaev T."/>
            <person name="Yaginuma M."/>
            <person name="Ueda M."/>
            <person name="Okahashi N."/>
            <person name="Amafuji K."/>
            <person name="Kiridooshi Y."/>
            <person name="Sugita K."/>
            <person name="Strazar M."/>
            <person name="Skelly A."/>
            <person name="Suda W."/>
            <person name="Hattori M."/>
            <person name="Nakamoto N."/>
            <person name="Caballero S."/>
            <person name="Norman J."/>
            <person name="Olle B."/>
            <person name="Tanoue T."/>
            <person name="Arita M."/>
            <person name="Bucci V."/>
            <person name="Atarashi K."/>
            <person name="Xavier R."/>
            <person name="Honda K."/>
        </authorList>
    </citation>
    <scope>NUCLEOTIDE SEQUENCE [LARGE SCALE GENOMIC DNA]</scope>
    <source>
        <strain evidence="10">k04-0078-D8-1</strain>
    </source>
</reference>
<keyword evidence="6 7" id="KW-0472">Membrane</keyword>
<comment type="caution">
    <text evidence="9">The sequence shown here is derived from an EMBL/GenBank/DDBJ whole genome shotgun (WGS) entry which is preliminary data.</text>
</comment>
<feature type="transmembrane region" description="Helical" evidence="7">
    <location>
        <begin position="187"/>
        <end position="207"/>
    </location>
</feature>
<dbReference type="Pfam" id="PF00892">
    <property type="entry name" value="EamA"/>
    <property type="match status" value="2"/>
</dbReference>
<evidence type="ECO:0000256" key="1">
    <source>
        <dbReference type="ARBA" id="ARBA00004651"/>
    </source>
</evidence>
<dbReference type="InterPro" id="IPR037185">
    <property type="entry name" value="EmrE-like"/>
</dbReference>
<comment type="subcellular location">
    <subcellularLocation>
        <location evidence="1">Cell membrane</location>
        <topology evidence="1">Multi-pass membrane protein</topology>
    </subcellularLocation>
</comment>
<sequence length="302" mass="33307">MLMDKTKGKTIGLLAMVVVVTIYGVSYISRAVISEYLPTVVILGIQMAIMTILFTGYNLLTKKKMKVKTKDWGLIILSGLFGTTFFHGFTILSVTSIGATVSSLLFGFAAVFALIMEIVFFHRKKTRLGILGILISLVGVYILMGVKIGDLMSTNFKGYALCLLSTVSWVVYCFLTDRISSGYEKTVLLNYQALVGAVTTLPFLFFYQIEPSVLTKPSVFMNLIVLGVFNSTFAYFLNIFAIKKIGVLLSNLMLDFLPVVTILISLVLYKTIPTANQIIGGIIILASVFMLDKDQRNLDAQS</sequence>
<feature type="transmembrane region" description="Helical" evidence="7">
    <location>
        <begin position="97"/>
        <end position="121"/>
    </location>
</feature>
<feature type="transmembrane region" description="Helical" evidence="7">
    <location>
        <begin position="158"/>
        <end position="175"/>
    </location>
</feature>
<protein>
    <submittedName>
        <fullName evidence="9">DMT family transporter</fullName>
    </submittedName>
</protein>
<evidence type="ECO:0000256" key="2">
    <source>
        <dbReference type="ARBA" id="ARBA00007362"/>
    </source>
</evidence>
<dbReference type="PANTHER" id="PTHR32322:SF18">
    <property type="entry name" value="S-ADENOSYLMETHIONINE_S-ADENOSYLHOMOCYSTEINE TRANSPORTER"/>
    <property type="match status" value="1"/>
</dbReference>
<feature type="transmembrane region" description="Helical" evidence="7">
    <location>
        <begin position="252"/>
        <end position="269"/>
    </location>
</feature>
<feature type="transmembrane region" description="Helical" evidence="7">
    <location>
        <begin position="39"/>
        <end position="60"/>
    </location>
</feature>
<keyword evidence="5 7" id="KW-1133">Transmembrane helix</keyword>
<keyword evidence="4 7" id="KW-0812">Transmembrane</keyword>
<feature type="domain" description="EamA" evidence="8">
    <location>
        <begin position="11"/>
        <end position="144"/>
    </location>
</feature>
<dbReference type="InterPro" id="IPR050638">
    <property type="entry name" value="AA-Vitamin_Transporters"/>
</dbReference>
<accession>A0ABQ0BE54</accession>
<evidence type="ECO:0000256" key="3">
    <source>
        <dbReference type="ARBA" id="ARBA00022475"/>
    </source>
</evidence>
<evidence type="ECO:0000256" key="7">
    <source>
        <dbReference type="SAM" id="Phobius"/>
    </source>
</evidence>
<dbReference type="SUPFAM" id="SSF103481">
    <property type="entry name" value="Multidrug resistance efflux transporter EmrE"/>
    <property type="match status" value="2"/>
</dbReference>
<feature type="transmembrane region" description="Helical" evidence="7">
    <location>
        <begin position="219"/>
        <end position="240"/>
    </location>
</feature>
<feature type="transmembrane region" description="Helical" evidence="7">
    <location>
        <begin position="12"/>
        <end position="33"/>
    </location>
</feature>
<feature type="transmembrane region" description="Helical" evidence="7">
    <location>
        <begin position="275"/>
        <end position="291"/>
    </location>
</feature>
<dbReference type="Proteomes" id="UP001600943">
    <property type="component" value="Unassembled WGS sequence"/>
</dbReference>
<evidence type="ECO:0000256" key="5">
    <source>
        <dbReference type="ARBA" id="ARBA00022989"/>
    </source>
</evidence>
<evidence type="ECO:0000259" key="8">
    <source>
        <dbReference type="Pfam" id="PF00892"/>
    </source>
</evidence>
<comment type="similarity">
    <text evidence="2">Belongs to the EamA transporter family.</text>
</comment>
<feature type="transmembrane region" description="Helical" evidence="7">
    <location>
        <begin position="72"/>
        <end position="91"/>
    </location>
</feature>
<keyword evidence="10" id="KW-1185">Reference proteome</keyword>
<evidence type="ECO:0000313" key="10">
    <source>
        <dbReference type="Proteomes" id="UP001600943"/>
    </source>
</evidence>
<proteinExistence type="inferred from homology"/>
<organism evidence="9 10">
    <name type="scientific">Blautia hominis</name>
    <dbReference type="NCBI Taxonomy" id="2025493"/>
    <lineage>
        <taxon>Bacteria</taxon>
        <taxon>Bacillati</taxon>
        <taxon>Bacillota</taxon>
        <taxon>Clostridia</taxon>
        <taxon>Lachnospirales</taxon>
        <taxon>Lachnospiraceae</taxon>
        <taxon>Blautia</taxon>
    </lineage>
</organism>
<feature type="domain" description="EamA" evidence="8">
    <location>
        <begin position="157"/>
        <end position="291"/>
    </location>
</feature>